<comment type="function">
    <text evidence="1">Mitochondrial membrane ATP synthase (F(1)F(0) ATP synthase or Complex V) produces ATP from ADP in the presence of a proton gradient across the membrane which is generated by electron transport complexes of the respiratory chain. F-type ATPases consist of two structural domains, F(1) - containing the extramembraneous catalytic core and F(0) - containing the membrane proton channel, linked together by a central stalk and a peripheral stalk. During catalysis, ATP synthesis in the catalytic domain of F(1) is coupled via a rotary mechanism of the central stalk subunits to proton translocation. Key component of the proton channel; it may play a direct role in the translocation of protons across the membrane.</text>
</comment>
<evidence type="ECO:0000256" key="13">
    <source>
        <dbReference type="RuleBase" id="RU004450"/>
    </source>
</evidence>
<evidence type="ECO:0000256" key="10">
    <source>
        <dbReference type="ARBA" id="ARBA00023065"/>
    </source>
</evidence>
<keyword evidence="12" id="KW-0066">ATP synthesis</keyword>
<dbReference type="InterPro" id="IPR000568">
    <property type="entry name" value="ATP_synth_F0_asu"/>
</dbReference>
<geneLocation type="mitochondrion" evidence="15"/>
<keyword evidence="8" id="KW-0375">Hydrogen ion transport</keyword>
<accession>A0A6B9VWR6</accession>
<dbReference type="GO" id="GO:0045259">
    <property type="term" value="C:proton-transporting ATP synthase complex"/>
    <property type="evidence" value="ECO:0007669"/>
    <property type="project" value="UniProtKB-KW"/>
</dbReference>
<keyword evidence="6" id="KW-0138">CF(0)</keyword>
<comment type="subunit">
    <text evidence="4">F-type ATPases have 2 components, CF(1) - the catalytic core - and CF(0) - the membrane proton channel. CF(1) has five subunits: alpha(3), beta(3), gamma(1), delta(1), epsilon(1). CF(0) has three main subunits: a, b and c.</text>
</comment>
<evidence type="ECO:0000256" key="11">
    <source>
        <dbReference type="ARBA" id="ARBA00023136"/>
    </source>
</evidence>
<dbReference type="GO" id="GO:0005743">
    <property type="term" value="C:mitochondrial inner membrane"/>
    <property type="evidence" value="ECO:0007669"/>
    <property type="project" value="UniProtKB-SubCell"/>
</dbReference>
<dbReference type="PANTHER" id="PTHR11410:SF0">
    <property type="entry name" value="ATP SYNTHASE SUBUNIT A"/>
    <property type="match status" value="1"/>
</dbReference>
<keyword evidence="10" id="KW-0406">Ion transport</keyword>
<dbReference type="FunFam" id="1.20.120.220:FF:000003">
    <property type="entry name" value="ATP synthase subunit a"/>
    <property type="match status" value="1"/>
</dbReference>
<feature type="transmembrane region" description="Helical" evidence="14">
    <location>
        <begin position="20"/>
        <end position="44"/>
    </location>
</feature>
<reference evidence="15" key="1">
    <citation type="journal article" date="2019" name="BMC Genomics">
        <title>Promising prospects of nanopore sequencing for algal hologenomics and structural variation discovery.</title>
        <authorList>
            <person name="Sauvage T."/>
            <person name="Schmidt W.E."/>
            <person name="Yoon H.S."/>
            <person name="Paul V.J."/>
            <person name="Fredericq S."/>
        </authorList>
    </citation>
    <scope>NUCLEOTIDE SEQUENCE</scope>
</reference>
<evidence type="ECO:0000313" key="15">
    <source>
        <dbReference type="EMBL" id="QHQ73218.1"/>
    </source>
</evidence>
<dbReference type="GeneID" id="44139445"/>
<evidence type="ECO:0000256" key="12">
    <source>
        <dbReference type="ARBA" id="ARBA00023310"/>
    </source>
</evidence>
<dbReference type="InterPro" id="IPR045083">
    <property type="entry name" value="ATP_synth_F0_asu_bact/mt"/>
</dbReference>
<feature type="transmembrane region" description="Helical" evidence="14">
    <location>
        <begin position="226"/>
        <end position="244"/>
    </location>
</feature>
<evidence type="ECO:0000256" key="6">
    <source>
        <dbReference type="ARBA" id="ARBA00022547"/>
    </source>
</evidence>
<evidence type="ECO:0000256" key="14">
    <source>
        <dbReference type="SAM" id="Phobius"/>
    </source>
</evidence>
<dbReference type="NCBIfam" id="NF004482">
    <property type="entry name" value="PRK05815.2-4"/>
    <property type="match status" value="1"/>
</dbReference>
<protein>
    <recommendedName>
        <fullName evidence="13">ATP synthase subunit a</fullName>
    </recommendedName>
</protein>
<dbReference type="RefSeq" id="YP_009725930.1">
    <property type="nucleotide sequence ID" value="NC_045849.1"/>
</dbReference>
<feature type="transmembrane region" description="Helical" evidence="14">
    <location>
        <begin position="142"/>
        <end position="162"/>
    </location>
</feature>
<keyword evidence="7 14" id="KW-0812">Transmembrane</keyword>
<keyword evidence="15" id="KW-0496">Mitochondrion</keyword>
<dbReference type="NCBIfam" id="TIGR01131">
    <property type="entry name" value="ATP_synt_6_or_A"/>
    <property type="match status" value="1"/>
</dbReference>
<dbReference type="InterPro" id="IPR023011">
    <property type="entry name" value="ATP_synth_F0_asu_AS"/>
</dbReference>
<sequence length="250" mass="27152">MCSPLEQFSLIPVLPISFGNAVVLSFSNATVFTLVSMGLVLASVKLSLGRGFSRVFPLGWQTLWECFYEFIDGMCREQLGGFRRRFITSIFAIFTLLISLNLFGLLPYSFTVTSQLSITLSFSSGLFIGITLFGIRRHGLHFFSFFLPAGAPIALAPLLVLIEIVSYGFRAISLGVRLFANITAGHTLLKILSGFTWTMLGAGGVLSLLAPAPLALVLVITGLEVAVALLQAYVFSILVCVYLNDAINLH</sequence>
<dbReference type="PROSITE" id="PS00449">
    <property type="entry name" value="ATPASE_A"/>
    <property type="match status" value="1"/>
</dbReference>
<evidence type="ECO:0000256" key="3">
    <source>
        <dbReference type="ARBA" id="ARBA00006810"/>
    </source>
</evidence>
<dbReference type="HAMAP" id="MF_01393">
    <property type="entry name" value="ATP_synth_a_bact"/>
    <property type="match status" value="1"/>
</dbReference>
<dbReference type="Pfam" id="PF00119">
    <property type="entry name" value="ATP-synt_A"/>
    <property type="match status" value="1"/>
</dbReference>
<comment type="similarity">
    <text evidence="3">Belongs to the ATPase A chain family.</text>
</comment>
<dbReference type="AlphaFoldDB" id="A0A6B9VWR6"/>
<dbReference type="GO" id="GO:0046933">
    <property type="term" value="F:proton-transporting ATP synthase activity, rotational mechanism"/>
    <property type="evidence" value="ECO:0007669"/>
    <property type="project" value="TreeGrafter"/>
</dbReference>
<evidence type="ECO:0000256" key="2">
    <source>
        <dbReference type="ARBA" id="ARBA00004448"/>
    </source>
</evidence>
<dbReference type="EMBL" id="MH745227">
    <property type="protein sequence ID" value="QHQ73218.1"/>
    <property type="molecule type" value="Genomic_DNA"/>
</dbReference>
<dbReference type="Gene3D" id="1.20.120.220">
    <property type="entry name" value="ATP synthase, F0 complex, subunit A"/>
    <property type="match status" value="1"/>
</dbReference>
<evidence type="ECO:0000256" key="4">
    <source>
        <dbReference type="ARBA" id="ARBA00011648"/>
    </source>
</evidence>
<dbReference type="PANTHER" id="PTHR11410">
    <property type="entry name" value="ATP SYNTHASE SUBUNIT A"/>
    <property type="match status" value="1"/>
</dbReference>
<organism evidence="15">
    <name type="scientific">Caulerpa ashmeadii</name>
    <dbReference type="NCBI Taxonomy" id="177078"/>
    <lineage>
        <taxon>Eukaryota</taxon>
        <taxon>Viridiplantae</taxon>
        <taxon>Chlorophyta</taxon>
        <taxon>core chlorophytes</taxon>
        <taxon>Ulvophyceae</taxon>
        <taxon>TCBD clade</taxon>
        <taxon>Bryopsidales</taxon>
        <taxon>Halimedineae</taxon>
        <taxon>Caulerpaceae</taxon>
        <taxon>Caulerpa</taxon>
    </lineage>
</organism>
<evidence type="ECO:0000256" key="7">
    <source>
        <dbReference type="ARBA" id="ARBA00022692"/>
    </source>
</evidence>
<dbReference type="CDD" id="cd00310">
    <property type="entry name" value="ATP-synt_Fo_a_6"/>
    <property type="match status" value="1"/>
</dbReference>
<feature type="transmembrane region" description="Helical" evidence="14">
    <location>
        <begin position="196"/>
        <end position="220"/>
    </location>
</feature>
<keyword evidence="9 14" id="KW-1133">Transmembrane helix</keyword>
<comment type="subcellular location">
    <subcellularLocation>
        <location evidence="2 13">Mitochondrion inner membrane</location>
        <topology evidence="2 13">Multi-pass membrane protein</topology>
    </subcellularLocation>
</comment>
<name>A0A6B9VWR6_9CHLO</name>
<evidence type="ECO:0000256" key="9">
    <source>
        <dbReference type="ARBA" id="ARBA00022989"/>
    </source>
</evidence>
<evidence type="ECO:0000256" key="1">
    <source>
        <dbReference type="ARBA" id="ARBA00002070"/>
    </source>
</evidence>
<evidence type="ECO:0000256" key="5">
    <source>
        <dbReference type="ARBA" id="ARBA00022448"/>
    </source>
</evidence>
<proteinExistence type="inferred from homology"/>
<keyword evidence="11 14" id="KW-0472">Membrane</keyword>
<dbReference type="SUPFAM" id="SSF81336">
    <property type="entry name" value="F1F0 ATP synthase subunit A"/>
    <property type="match status" value="1"/>
</dbReference>
<dbReference type="PRINTS" id="PR00123">
    <property type="entry name" value="ATPASEA"/>
</dbReference>
<dbReference type="InterPro" id="IPR035908">
    <property type="entry name" value="F0_ATP_A_sf"/>
</dbReference>
<evidence type="ECO:0000256" key="8">
    <source>
        <dbReference type="ARBA" id="ARBA00022781"/>
    </source>
</evidence>
<feature type="transmembrane region" description="Helical" evidence="14">
    <location>
        <begin position="116"/>
        <end position="135"/>
    </location>
</feature>
<gene>
    <name evidence="15" type="primary">atp6</name>
</gene>
<feature type="transmembrane region" description="Helical" evidence="14">
    <location>
        <begin position="86"/>
        <end position="110"/>
    </location>
</feature>
<keyword evidence="5" id="KW-0813">Transport</keyword>